<keyword evidence="2" id="KW-0233">DNA recombination</keyword>
<dbReference type="GO" id="GO:0000150">
    <property type="term" value="F:DNA strand exchange activity"/>
    <property type="evidence" value="ECO:0007669"/>
    <property type="project" value="InterPro"/>
</dbReference>
<dbReference type="Gene3D" id="3.40.50.1390">
    <property type="entry name" value="Resolvase, N-terminal catalytic domain"/>
    <property type="match status" value="1"/>
</dbReference>
<dbReference type="InterPro" id="IPR036162">
    <property type="entry name" value="Resolvase-like_N_sf"/>
</dbReference>
<evidence type="ECO:0000259" key="3">
    <source>
        <dbReference type="SMART" id="SM00857"/>
    </source>
</evidence>
<dbReference type="Proteomes" id="UP000465062">
    <property type="component" value="Chromosome"/>
</dbReference>
<reference evidence="4 5" key="1">
    <citation type="submission" date="2019-06" db="EMBL/GenBank/DDBJ databases">
        <title>An operon consisting of a P-type ATPase gene and a transcriptional regular gene given the different cadmium resistance in Bacillus vietamensis 151-6 and Bacillus marisflavi 151-25.</title>
        <authorList>
            <person name="Yu X."/>
        </authorList>
    </citation>
    <scope>NUCLEOTIDE SEQUENCE [LARGE SCALE GENOMIC DNA]</scope>
    <source>
        <strain evidence="4 5">151-6</strain>
    </source>
</reference>
<dbReference type="SUPFAM" id="SSF53041">
    <property type="entry name" value="Resolvase-like"/>
    <property type="match status" value="1"/>
</dbReference>
<evidence type="ECO:0000313" key="5">
    <source>
        <dbReference type="Proteomes" id="UP000465062"/>
    </source>
</evidence>
<dbReference type="RefSeq" id="WP_159361049.1">
    <property type="nucleotide sequence ID" value="NZ_CP047394.1"/>
</dbReference>
<organism evidence="4 5">
    <name type="scientific">Rossellomorea vietnamensis</name>
    <dbReference type="NCBI Taxonomy" id="218284"/>
    <lineage>
        <taxon>Bacteria</taxon>
        <taxon>Bacillati</taxon>
        <taxon>Bacillota</taxon>
        <taxon>Bacilli</taxon>
        <taxon>Bacillales</taxon>
        <taxon>Bacillaceae</taxon>
        <taxon>Rossellomorea</taxon>
    </lineage>
</organism>
<dbReference type="GO" id="GO:0003677">
    <property type="term" value="F:DNA binding"/>
    <property type="evidence" value="ECO:0007669"/>
    <property type="project" value="UniProtKB-KW"/>
</dbReference>
<dbReference type="InterPro" id="IPR038109">
    <property type="entry name" value="DNA_bind_recomb_sf"/>
</dbReference>
<dbReference type="InterPro" id="IPR050639">
    <property type="entry name" value="SSR_resolvase"/>
</dbReference>
<dbReference type="PANTHER" id="PTHR30461:SF2">
    <property type="entry name" value="SERINE RECOMBINASE PINE-RELATED"/>
    <property type="match status" value="1"/>
</dbReference>
<dbReference type="KEGG" id="bvq:FHE72_01910"/>
<dbReference type="CDD" id="cd00338">
    <property type="entry name" value="Ser_Recombinase"/>
    <property type="match status" value="1"/>
</dbReference>
<dbReference type="Gene3D" id="3.90.1750.20">
    <property type="entry name" value="Putative Large Serine Recombinase, Chain B, Domain 2"/>
    <property type="match status" value="1"/>
</dbReference>
<evidence type="ECO:0000313" key="4">
    <source>
        <dbReference type="EMBL" id="QHE59918.1"/>
    </source>
</evidence>
<dbReference type="AlphaFoldDB" id="A0A6I6UD84"/>
<dbReference type="SMART" id="SM00857">
    <property type="entry name" value="Resolvase"/>
    <property type="match status" value="1"/>
</dbReference>
<proteinExistence type="predicted"/>
<keyword evidence="1" id="KW-0238">DNA-binding</keyword>
<gene>
    <name evidence="4" type="ORF">FHE72_01910</name>
</gene>
<evidence type="ECO:0000256" key="1">
    <source>
        <dbReference type="ARBA" id="ARBA00023125"/>
    </source>
</evidence>
<dbReference type="Pfam" id="PF00239">
    <property type="entry name" value="Resolvase"/>
    <property type="match status" value="1"/>
</dbReference>
<protein>
    <submittedName>
        <fullName evidence="4">Recombinase family protein</fullName>
    </submittedName>
</protein>
<evidence type="ECO:0000256" key="2">
    <source>
        <dbReference type="ARBA" id="ARBA00023172"/>
    </source>
</evidence>
<dbReference type="InterPro" id="IPR006119">
    <property type="entry name" value="Resolv_N"/>
</dbReference>
<sequence length="471" mass="55179">MDSTNNQKKHIFFRRVSTAGQDIITQEAADLPFREKLSNDEILIINEIATSANKKAINERPEMQKLISMVKDEKVHSIYAFDRSRLFRDFYEGMEFNELRTKYNVQVIYTSVGNGSMPASDDVFVEGLLSMFSDIEGKNIARRSREARLRYPAKKFGYQKQKETKRFLHDSSKKEIVQQFYDALKEIHSLNDLYKVTKEYRKKFKKTDEQLISMATDPFYAGYDLEKGTNKLQHVTPYISIEDFLQLQRTKGEIFKAFLERKRSLKGQNVYSPYCGYCRVPLIYKIEEESNSAYYSCAAKLHPKVTLPVSDLTNIIRGVLNKVIQNFDAEKLIQHSMKCYRTIKNHLETEMYIIDQNLNEIMEELVLGSAAYSADWKKDPMYKRKQLIKQEYHNCLEQIKDNQKALQNNKAVIKVIEESLIKQNKMNPSLLCDMLINGMWIYGDNIQIDVFYFDYLEEMEKEIILEGEDTA</sequence>
<feature type="domain" description="Resolvase/invertase-type recombinase catalytic" evidence="3">
    <location>
        <begin position="10"/>
        <end position="151"/>
    </location>
</feature>
<name>A0A6I6UD84_9BACI</name>
<dbReference type="EMBL" id="CP047394">
    <property type="protein sequence ID" value="QHE59918.1"/>
    <property type="molecule type" value="Genomic_DNA"/>
</dbReference>
<dbReference type="PANTHER" id="PTHR30461">
    <property type="entry name" value="DNA-INVERTASE FROM LAMBDOID PROPHAGE"/>
    <property type="match status" value="1"/>
</dbReference>
<accession>A0A6I6UD84</accession>